<dbReference type="AlphaFoldDB" id="A0A378L5X7"/>
<proteinExistence type="predicted"/>
<protein>
    <submittedName>
        <fullName evidence="2 3">Purine NTPase</fullName>
    </submittedName>
</protein>
<reference evidence="2 4" key="1">
    <citation type="submission" date="2015-11" db="EMBL/GenBank/DDBJ databases">
        <title>Genomic analysis of 38 Legionella species identifies large and diverse effector repertoires.</title>
        <authorList>
            <person name="Burstein D."/>
            <person name="Amaro F."/>
            <person name="Zusman T."/>
            <person name="Lifshitz Z."/>
            <person name="Cohen O."/>
            <person name="Gilbert J.A."/>
            <person name="Pupko T."/>
            <person name="Shuman H.A."/>
            <person name="Segal G."/>
        </authorList>
    </citation>
    <scope>NUCLEOTIDE SEQUENCE [LARGE SCALE GENOMIC DNA]</scope>
    <source>
        <strain evidence="2 4">SC-18-C9</strain>
    </source>
</reference>
<keyword evidence="1" id="KW-0175">Coiled coil</keyword>
<evidence type="ECO:0000313" key="3">
    <source>
        <dbReference type="EMBL" id="STY22164.1"/>
    </source>
</evidence>
<dbReference type="RefSeq" id="WP_058476945.1">
    <property type="nucleotide sequence ID" value="NZ_CAAAIO010000012.1"/>
</dbReference>
<gene>
    <name evidence="2" type="ORF">Lstg_1379</name>
    <name evidence="3" type="ORF">NCTC11991_00747</name>
</gene>
<keyword evidence="4" id="KW-1185">Reference proteome</keyword>
<feature type="coiled-coil region" evidence="1">
    <location>
        <begin position="413"/>
        <end position="440"/>
    </location>
</feature>
<dbReference type="EMBL" id="UGOY01000001">
    <property type="protein sequence ID" value="STY22164.1"/>
    <property type="molecule type" value="Genomic_DNA"/>
</dbReference>
<accession>A0A378L5X7</accession>
<sequence>MLSKSERFKQWRGSQSDAEQNILNSALLISDYVSSVDDLEVIRTNAEKKFQDFDQYKVRSWGIIAFVKLFIDEAIAQLPETADKEKKLLSHSSMIVSKMYENWKENATENVFTLIGNIEKLLILNTQPFADKNHYKAFMFSSYMLLQLIKVAIEQIDWKAQLAISFFFDLNQIKPKIDFFLQRIEEKMERLNHPELSTKKTDRVAVDPLKPIKDLLSRRYLKILGISPSINAKPARTHELHEIKRHAPATARLFPAEEKQVKQSIFDSLNELEADIEKVSSGIFSLIELRKKKAELDGKIEKVNQFIKAIDENDKKIIGRKYFLDFIEAHKELYQALLEDIESPQKQKLLDKIKQLKSSLASSNLSSGAVQGINWVATPFTVVYRTATPQVMQEAIGSTLPATLDSSCKMELKALLDECLQDLQSKLKKKESQIAAINHRFFNYDVTLRLLIENESSEQLALLKKANDSMGDAVQASCKLLTTLKQNSLSLNTLRGHSETLGEFIRLHDGFFVKICNFLAQYFAFFKTETAKMIDDAVVLKTKVDRLAGEYQRAVDQGIRQIERTPNLDFPIKNHIRSQFNVEVQEVLQEEQNYINPNKRTVRLLMNSLLSLFAERKPQPLKEHERDEEKLISTSANI</sequence>
<dbReference type="STRING" id="460.Lstg_1379"/>
<reference evidence="3 5" key="2">
    <citation type="submission" date="2018-06" db="EMBL/GenBank/DDBJ databases">
        <authorList>
            <consortium name="Pathogen Informatics"/>
            <person name="Doyle S."/>
        </authorList>
    </citation>
    <scope>NUCLEOTIDE SEQUENCE [LARGE SCALE GENOMIC DNA]</scope>
    <source>
        <strain evidence="3 5">NCTC11991</strain>
    </source>
</reference>
<name>A0A378L5X7_9GAMM</name>
<evidence type="ECO:0000256" key="1">
    <source>
        <dbReference type="SAM" id="Coils"/>
    </source>
</evidence>
<organism evidence="3 5">
    <name type="scientific">Legionella steigerwaltii</name>
    <dbReference type="NCBI Taxonomy" id="460"/>
    <lineage>
        <taxon>Bacteria</taxon>
        <taxon>Pseudomonadati</taxon>
        <taxon>Pseudomonadota</taxon>
        <taxon>Gammaproteobacteria</taxon>
        <taxon>Legionellales</taxon>
        <taxon>Legionellaceae</taxon>
        <taxon>Legionella</taxon>
    </lineage>
</organism>
<evidence type="ECO:0000313" key="4">
    <source>
        <dbReference type="Proteomes" id="UP000054820"/>
    </source>
</evidence>
<evidence type="ECO:0000313" key="5">
    <source>
        <dbReference type="Proteomes" id="UP000255110"/>
    </source>
</evidence>
<dbReference type="Proteomes" id="UP000054820">
    <property type="component" value="Unassembled WGS sequence"/>
</dbReference>
<dbReference type="OrthoDB" id="5631848at2"/>
<dbReference type="EMBL" id="LNYZ01000010">
    <property type="protein sequence ID" value="KTD78098.1"/>
    <property type="molecule type" value="Genomic_DNA"/>
</dbReference>
<evidence type="ECO:0000313" key="2">
    <source>
        <dbReference type="EMBL" id="KTD78098.1"/>
    </source>
</evidence>
<dbReference type="Proteomes" id="UP000255110">
    <property type="component" value="Unassembled WGS sequence"/>
</dbReference>